<dbReference type="NCBIfam" id="NF038350">
    <property type="entry name" value="taxis_HmpF"/>
    <property type="match status" value="1"/>
</dbReference>
<gene>
    <name evidence="2" type="ORF">HPC62_07825</name>
</gene>
<feature type="coiled-coil region" evidence="1">
    <location>
        <begin position="339"/>
        <end position="409"/>
    </location>
</feature>
<dbReference type="KEGG" id="theu:HPC62_07825"/>
<evidence type="ECO:0000256" key="1">
    <source>
        <dbReference type="SAM" id="Coils"/>
    </source>
</evidence>
<feature type="coiled-coil region" evidence="1">
    <location>
        <begin position="453"/>
        <end position="494"/>
    </location>
</feature>
<dbReference type="RefSeq" id="WP_172354589.1">
    <property type="nucleotide sequence ID" value="NZ_CP053661.1"/>
</dbReference>
<dbReference type="AlphaFoldDB" id="A0A6M8B6K1"/>
<feature type="coiled-coil region" evidence="1">
    <location>
        <begin position="76"/>
        <end position="166"/>
    </location>
</feature>
<name>A0A6M8B6K1_9CYAN</name>
<keyword evidence="1" id="KW-0175">Coiled coil</keyword>
<dbReference type="InterPro" id="IPR047813">
    <property type="entry name" value="HmpF"/>
</dbReference>
<dbReference type="EMBL" id="CP053661">
    <property type="protein sequence ID" value="QKD82118.1"/>
    <property type="molecule type" value="Genomic_DNA"/>
</dbReference>
<accession>A0A6M8B6K1</accession>
<dbReference type="SUPFAM" id="SSF57997">
    <property type="entry name" value="Tropomyosin"/>
    <property type="match status" value="1"/>
</dbReference>
<reference evidence="2 3" key="1">
    <citation type="submission" date="2020-05" db="EMBL/GenBank/DDBJ databases">
        <title>Complete genome sequence of of a novel Thermoleptolyngbya strain isolated from hot springs of Ganzi, Sichuan China.</title>
        <authorList>
            <person name="Tang J."/>
            <person name="Daroch M."/>
            <person name="Li L."/>
            <person name="Waleron K."/>
            <person name="Waleron M."/>
            <person name="Waleron M."/>
        </authorList>
    </citation>
    <scope>NUCLEOTIDE SEQUENCE [LARGE SCALE GENOMIC DNA]</scope>
    <source>
        <strain evidence="2 3">PKUAC-SCTA183</strain>
    </source>
</reference>
<organism evidence="2 3">
    <name type="scientific">Thermoleptolyngbya sichuanensis A183</name>
    <dbReference type="NCBI Taxonomy" id="2737172"/>
    <lineage>
        <taxon>Bacteria</taxon>
        <taxon>Bacillati</taxon>
        <taxon>Cyanobacteriota</taxon>
        <taxon>Cyanophyceae</taxon>
        <taxon>Oculatellales</taxon>
        <taxon>Oculatellaceae</taxon>
        <taxon>Thermoleptolyngbya</taxon>
        <taxon>Thermoleptolyngbya sichuanensis</taxon>
    </lineage>
</organism>
<keyword evidence="3" id="KW-1185">Reference proteome</keyword>
<evidence type="ECO:0000313" key="3">
    <source>
        <dbReference type="Proteomes" id="UP000505210"/>
    </source>
</evidence>
<sequence>MLYLAEVQRKSRVIGSSKAELRLLACQRSENSWSAVPGEEVIPAPDDVTYGAGVLVMVELSGTKQVQRHAEAGRQLVAILQNFSRAQERYKTQEEEIQQWKESLTYQSQELNRREMEMEARQEQLQEMEEDFERLEQQRQEIESKRQEVEALKAEFDRKNQELEGAWAQLRGEMGRLDEQKAQFTQAAVLDDAKAQELQELLNRLAGAIAPTEAVREQVTTSFDLLNQQQTTLDQHYQMLDEQRNAAQQAQDALDQQVQQVQALWQEWQQSKAGLDQARDELAALRRSLELKQEQVQILTTQLQQQDSLHQQFCQLADVSDRFTVGAKVDVSGLESMPIEELENIVRDLTNDLEKMSRFVNSQEEELTAQKEEIQNLQQQIQQASEYDRLRLEAELTDEQDRYRMLEETLVGQRRNLQERQAVLKQHQTVLDKRQGRATADASEETVDIAPVLTQLETLRQELAAQLQQAEAQVQELQAAVEQAQQSVDQQSQAQEDRWNRAMELEQQVLAQKAAVGEQWGKVNAYQEALALAQGGTGGVREKLELIGQILNQFQETSDYQLQAIAELRQTISSLTEQRTPEFVIT</sequence>
<dbReference type="Proteomes" id="UP000505210">
    <property type="component" value="Chromosome"/>
</dbReference>
<proteinExistence type="predicted"/>
<evidence type="ECO:0000313" key="2">
    <source>
        <dbReference type="EMBL" id="QKD82118.1"/>
    </source>
</evidence>
<protein>
    <submittedName>
        <fullName evidence="2">Uncharacterized protein</fullName>
    </submittedName>
</protein>
<feature type="coiled-coil region" evidence="1">
    <location>
        <begin position="233"/>
        <end position="302"/>
    </location>
</feature>